<evidence type="ECO:0000256" key="1">
    <source>
        <dbReference type="ARBA" id="ARBA00009054"/>
    </source>
</evidence>
<dbReference type="Proteomes" id="UP000034643">
    <property type="component" value="Unassembled WGS sequence"/>
</dbReference>
<comment type="caution">
    <text evidence="6">The sequence shown here is derived from an EMBL/GenBank/DDBJ whole genome shotgun (WGS) entry which is preliminary data.</text>
</comment>
<evidence type="ECO:0000256" key="4">
    <source>
        <dbReference type="RuleBase" id="RU004478"/>
    </source>
</evidence>
<proteinExistence type="inferred from homology"/>
<gene>
    <name evidence="3" type="primary">grpE</name>
    <name evidence="6" type="ORF">UX34_C0036G0006</name>
</gene>
<dbReference type="Pfam" id="PF01025">
    <property type="entry name" value="GrpE"/>
    <property type="match status" value="1"/>
</dbReference>
<dbReference type="InterPro" id="IPR000740">
    <property type="entry name" value="GrpE"/>
</dbReference>
<dbReference type="InterPro" id="IPR013805">
    <property type="entry name" value="GrpE_CC"/>
</dbReference>
<keyword evidence="3" id="KW-0963">Cytoplasm</keyword>
<accession>A0A0G1RLW0</accession>
<feature type="coiled-coil region" evidence="5">
    <location>
        <begin position="1"/>
        <end position="42"/>
    </location>
</feature>
<keyword evidence="5" id="KW-0175">Coiled coil</keyword>
<dbReference type="SUPFAM" id="SSF58014">
    <property type="entry name" value="Coiled-coil domain of nucleotide exchange factor GrpE"/>
    <property type="match status" value="1"/>
</dbReference>
<keyword evidence="3" id="KW-0346">Stress response</keyword>
<reference evidence="6 7" key="1">
    <citation type="journal article" date="2015" name="Nature">
        <title>rRNA introns, odd ribosomes, and small enigmatic genomes across a large radiation of phyla.</title>
        <authorList>
            <person name="Brown C.T."/>
            <person name="Hug L.A."/>
            <person name="Thomas B.C."/>
            <person name="Sharon I."/>
            <person name="Castelle C.J."/>
            <person name="Singh A."/>
            <person name="Wilkins M.J."/>
            <person name="Williams K.H."/>
            <person name="Banfield J.F."/>
        </authorList>
    </citation>
    <scope>NUCLEOTIDE SEQUENCE [LARGE SCALE GENOMIC DNA]</scope>
</reference>
<organism evidence="6 7">
    <name type="scientific">Candidatus Woesebacteria bacterium GW2011_GWF1_46_13</name>
    <dbReference type="NCBI Taxonomy" id="1618602"/>
    <lineage>
        <taxon>Bacteria</taxon>
        <taxon>Candidatus Woeseibacteriota</taxon>
    </lineage>
</organism>
<evidence type="ECO:0000313" key="7">
    <source>
        <dbReference type="Proteomes" id="UP000034643"/>
    </source>
</evidence>
<comment type="subcellular location">
    <subcellularLocation>
        <location evidence="3">Cytoplasm</location>
    </subcellularLocation>
</comment>
<dbReference type="InterPro" id="IPR009012">
    <property type="entry name" value="GrpE_head"/>
</dbReference>
<dbReference type="GO" id="GO:0006457">
    <property type="term" value="P:protein folding"/>
    <property type="evidence" value="ECO:0007669"/>
    <property type="project" value="InterPro"/>
</dbReference>
<keyword evidence="2 3" id="KW-0143">Chaperone</keyword>
<dbReference type="PANTHER" id="PTHR21237:SF23">
    <property type="entry name" value="GRPE PROTEIN HOMOLOG, MITOCHONDRIAL"/>
    <property type="match status" value="1"/>
</dbReference>
<dbReference type="PRINTS" id="PR00773">
    <property type="entry name" value="GRPEPROTEIN"/>
</dbReference>
<dbReference type="AlphaFoldDB" id="A0A0G1RLW0"/>
<dbReference type="PANTHER" id="PTHR21237">
    <property type="entry name" value="GRPE PROTEIN"/>
    <property type="match status" value="1"/>
</dbReference>
<dbReference type="SUPFAM" id="SSF51064">
    <property type="entry name" value="Head domain of nucleotide exchange factor GrpE"/>
    <property type="match status" value="1"/>
</dbReference>
<dbReference type="GO" id="GO:0042803">
    <property type="term" value="F:protein homodimerization activity"/>
    <property type="evidence" value="ECO:0007669"/>
    <property type="project" value="InterPro"/>
</dbReference>
<evidence type="ECO:0000256" key="5">
    <source>
        <dbReference type="SAM" id="Coils"/>
    </source>
</evidence>
<protein>
    <recommendedName>
        <fullName evidence="3">Protein GrpE</fullName>
    </recommendedName>
    <alternativeName>
        <fullName evidence="3">HSP-70 cofactor</fullName>
    </alternativeName>
</protein>
<name>A0A0G1RLW0_9BACT</name>
<comment type="similarity">
    <text evidence="1 3 4">Belongs to the GrpE family.</text>
</comment>
<dbReference type="Gene3D" id="2.30.22.10">
    <property type="entry name" value="Head domain of nucleotide exchange factor GrpE"/>
    <property type="match status" value="1"/>
</dbReference>
<dbReference type="HAMAP" id="MF_01151">
    <property type="entry name" value="GrpE"/>
    <property type="match status" value="1"/>
</dbReference>
<dbReference type="EMBL" id="LCLV01000036">
    <property type="protein sequence ID" value="KKU21920.1"/>
    <property type="molecule type" value="Genomic_DNA"/>
</dbReference>
<evidence type="ECO:0000256" key="2">
    <source>
        <dbReference type="ARBA" id="ARBA00023186"/>
    </source>
</evidence>
<dbReference type="GO" id="GO:0051082">
    <property type="term" value="F:unfolded protein binding"/>
    <property type="evidence" value="ECO:0007669"/>
    <property type="project" value="TreeGrafter"/>
</dbReference>
<dbReference type="CDD" id="cd00446">
    <property type="entry name" value="GrpE"/>
    <property type="match status" value="1"/>
</dbReference>
<evidence type="ECO:0000313" key="6">
    <source>
        <dbReference type="EMBL" id="KKU21920.1"/>
    </source>
</evidence>
<comment type="function">
    <text evidence="3">Participates actively in the response to hyperosmotic and heat shock by preventing the aggregation of stress-denatured proteins, in association with DnaK and GrpE. It is the nucleotide exchange factor for DnaK and may function as a thermosensor. Unfolded proteins bind initially to DnaJ; upon interaction with the DnaJ-bound protein, DnaK hydrolyzes its bound ATP, resulting in the formation of a stable complex. GrpE releases ADP from DnaK; ATP binding to DnaK triggers the release of the substrate protein, thus completing the reaction cycle. Several rounds of ATP-dependent interactions between DnaJ, DnaK and GrpE are required for fully efficient folding.</text>
</comment>
<dbReference type="Gene3D" id="3.90.20.20">
    <property type="match status" value="1"/>
</dbReference>
<dbReference type="GO" id="GO:0051087">
    <property type="term" value="F:protein-folding chaperone binding"/>
    <property type="evidence" value="ECO:0007669"/>
    <property type="project" value="InterPro"/>
</dbReference>
<comment type="subunit">
    <text evidence="3">Homodimer.</text>
</comment>
<evidence type="ECO:0000256" key="3">
    <source>
        <dbReference type="HAMAP-Rule" id="MF_01151"/>
    </source>
</evidence>
<sequence length="141" mass="15856">MRRAKGETEQLKNQLARALADYDNLKKRIEREKEEFEKSANIKLAIRLLPVLDVLKQAQKHLNDPGIAMTVAQFEDALKSEGIEEIKIKQGDLFDPEIHEAIETVANGKDRGKIVGVASSGWRFSQGPVIRHAQVRVTKGE</sequence>
<dbReference type="GO" id="GO:0000774">
    <property type="term" value="F:adenyl-nucleotide exchange factor activity"/>
    <property type="evidence" value="ECO:0007669"/>
    <property type="project" value="InterPro"/>
</dbReference>
<dbReference type="GO" id="GO:0005829">
    <property type="term" value="C:cytosol"/>
    <property type="evidence" value="ECO:0007669"/>
    <property type="project" value="TreeGrafter"/>
</dbReference>